<protein>
    <recommendedName>
        <fullName evidence="6">Serum amyloid A protein</fullName>
    </recommendedName>
</protein>
<dbReference type="Proteomes" id="UP000005408">
    <property type="component" value="Unassembled WGS sequence"/>
</dbReference>
<dbReference type="SMART" id="SM00197">
    <property type="entry name" value="SAA"/>
    <property type="match status" value="1"/>
</dbReference>
<sequence length="138" mass="15566">MRVFAVLSVLFIGLVLTEQTLAQGLLGRIRDRIRSGYDFARQAGQGTRDMYRAYSDMREANWRNSDQYFHARGNHDAASRGPGGRWAARVISNAREGYQSGLSGQGPEDTARDQEANRWGRNGGDPNRYRPDGLPDRY</sequence>
<dbReference type="GO" id="GO:0005576">
    <property type="term" value="C:extracellular region"/>
    <property type="evidence" value="ECO:0007669"/>
    <property type="project" value="InterPro"/>
</dbReference>
<dbReference type="EnsemblMetazoa" id="G27819.2">
    <property type="protein sequence ID" value="G27819.2:cds"/>
    <property type="gene ID" value="G27819"/>
</dbReference>
<dbReference type="AlphaFoldDB" id="A0A8W8LFB8"/>
<feature type="region of interest" description="Disordered" evidence="2">
    <location>
        <begin position="97"/>
        <end position="138"/>
    </location>
</feature>
<dbReference type="EnsemblMetazoa" id="G27819.5">
    <property type="protein sequence ID" value="G27819.5:cds"/>
    <property type="gene ID" value="G27819"/>
</dbReference>
<dbReference type="PRINTS" id="PR00306">
    <property type="entry name" value="SERUMAMYLOID"/>
</dbReference>
<dbReference type="Pfam" id="PF00277">
    <property type="entry name" value="SAA"/>
    <property type="match status" value="1"/>
</dbReference>
<keyword evidence="3" id="KW-0732">Signal</keyword>
<feature type="compositionally biased region" description="Basic and acidic residues" evidence="2">
    <location>
        <begin position="109"/>
        <end position="118"/>
    </location>
</feature>
<accession>A0A8W8LFB8</accession>
<dbReference type="EnsemblMetazoa" id="G27819.1">
    <property type="protein sequence ID" value="G27819.1:cds"/>
    <property type="gene ID" value="G27819"/>
</dbReference>
<dbReference type="Gene3D" id="1.10.132.110">
    <property type="entry name" value="Serum amyloid A protein"/>
    <property type="match status" value="1"/>
</dbReference>
<dbReference type="EnsemblMetazoa" id="G27819.7">
    <property type="protein sequence ID" value="G27819.7:cds"/>
    <property type="gene ID" value="G27819"/>
</dbReference>
<feature type="signal peptide" evidence="3">
    <location>
        <begin position="1"/>
        <end position="22"/>
    </location>
</feature>
<dbReference type="InterPro" id="IPR052464">
    <property type="entry name" value="Synovial_Prolif_Regulator"/>
</dbReference>
<dbReference type="InterPro" id="IPR000096">
    <property type="entry name" value="Serum_amyloid_A"/>
</dbReference>
<comment type="similarity">
    <text evidence="1">Belongs to the SAA family.</text>
</comment>
<evidence type="ECO:0008006" key="6">
    <source>
        <dbReference type="Google" id="ProtNLM"/>
    </source>
</evidence>
<evidence type="ECO:0000256" key="1">
    <source>
        <dbReference type="ARBA" id="ARBA00007745"/>
    </source>
</evidence>
<evidence type="ECO:0000313" key="4">
    <source>
        <dbReference type="EnsemblMetazoa" id="G27819.1:cds"/>
    </source>
</evidence>
<evidence type="ECO:0000313" key="5">
    <source>
        <dbReference type="Proteomes" id="UP000005408"/>
    </source>
</evidence>
<reference evidence="4" key="1">
    <citation type="submission" date="2022-08" db="UniProtKB">
        <authorList>
            <consortium name="EnsemblMetazoa"/>
        </authorList>
    </citation>
    <scope>IDENTIFICATION</scope>
    <source>
        <strain evidence="4">05x7-T-G4-1.051#20</strain>
    </source>
</reference>
<dbReference type="FunFam" id="1.10.132.110:FF:000001">
    <property type="entry name" value="Serum amyloid A protein"/>
    <property type="match status" value="1"/>
</dbReference>
<organism evidence="4 5">
    <name type="scientific">Magallana gigas</name>
    <name type="common">Pacific oyster</name>
    <name type="synonym">Crassostrea gigas</name>
    <dbReference type="NCBI Taxonomy" id="29159"/>
    <lineage>
        <taxon>Eukaryota</taxon>
        <taxon>Metazoa</taxon>
        <taxon>Spiralia</taxon>
        <taxon>Lophotrochozoa</taxon>
        <taxon>Mollusca</taxon>
        <taxon>Bivalvia</taxon>
        <taxon>Autobranchia</taxon>
        <taxon>Pteriomorphia</taxon>
        <taxon>Ostreida</taxon>
        <taxon>Ostreoidea</taxon>
        <taxon>Ostreidae</taxon>
        <taxon>Magallana</taxon>
    </lineage>
</organism>
<keyword evidence="5" id="KW-1185">Reference proteome</keyword>
<dbReference type="PANTHER" id="PTHR23424">
    <property type="entry name" value="SERUM AMYLOID A"/>
    <property type="match status" value="1"/>
</dbReference>
<feature type="chain" id="PRO_5042431582" description="Serum amyloid A protein" evidence="3">
    <location>
        <begin position="23"/>
        <end position="138"/>
    </location>
</feature>
<dbReference type="EnsemblMetazoa" id="G27819.4">
    <property type="protein sequence ID" value="G27819.4:cds"/>
    <property type="gene ID" value="G27819"/>
</dbReference>
<dbReference type="PANTHER" id="PTHR23424:SF29">
    <property type="entry name" value="SERUM AMYLOID A PROTEIN"/>
    <property type="match status" value="1"/>
</dbReference>
<evidence type="ECO:0000256" key="3">
    <source>
        <dbReference type="SAM" id="SignalP"/>
    </source>
</evidence>
<proteinExistence type="inferred from homology"/>
<evidence type="ECO:0000256" key="2">
    <source>
        <dbReference type="SAM" id="MobiDB-lite"/>
    </source>
</evidence>
<feature type="compositionally biased region" description="Basic and acidic residues" evidence="2">
    <location>
        <begin position="127"/>
        <end position="138"/>
    </location>
</feature>
<dbReference type="EnsemblMetazoa" id="G27819.3">
    <property type="protein sequence ID" value="G27819.3:cds"/>
    <property type="gene ID" value="G27819"/>
</dbReference>
<name>A0A8W8LFB8_MAGGI</name>